<organism evidence="2 3">
    <name type="scientific">Hominifimenecus microfluidus</name>
    <dbReference type="NCBI Taxonomy" id="2885348"/>
    <lineage>
        <taxon>Bacteria</taxon>
        <taxon>Bacillati</taxon>
        <taxon>Bacillota</taxon>
        <taxon>Clostridia</taxon>
        <taxon>Lachnospirales</taxon>
        <taxon>Lachnospiraceae</taxon>
        <taxon>Hominifimenecus</taxon>
    </lineage>
</organism>
<name>A0AAE3EBD6_9FIRM</name>
<accession>A0AAE3EBD6</accession>
<dbReference type="RefSeq" id="WP_308454039.1">
    <property type="nucleotide sequence ID" value="NZ_JAJEQR010000031.1"/>
</dbReference>
<evidence type="ECO:0000313" key="2">
    <source>
        <dbReference type="EMBL" id="MCC2231522.1"/>
    </source>
</evidence>
<dbReference type="EMBL" id="JAJEQR010000031">
    <property type="protein sequence ID" value="MCC2231522.1"/>
    <property type="molecule type" value="Genomic_DNA"/>
</dbReference>
<dbReference type="AlphaFoldDB" id="A0AAE3EBD6"/>
<protein>
    <submittedName>
        <fullName evidence="2">Uncharacterized protein</fullName>
    </submittedName>
</protein>
<keyword evidence="1" id="KW-1133">Transmembrane helix</keyword>
<keyword evidence="1" id="KW-0812">Transmembrane</keyword>
<dbReference type="Proteomes" id="UP001198182">
    <property type="component" value="Unassembled WGS sequence"/>
</dbReference>
<comment type="caution">
    <text evidence="2">The sequence shown here is derived from an EMBL/GenBank/DDBJ whole genome shotgun (WGS) entry which is preliminary data.</text>
</comment>
<sequence length="320" mass="35900">MRSILNLLSFVIIVLLIVSIAGLVKNVKEKKPIKKNLEALGACLIVFVILGVVMPSRNPESVENGLETKTTKNEIKQSIAVETETMAETTKAQETVLDKNIESEAQMSESATEVVMGVRDETLNGHGYSDSGREEPQYVGIIGYAVNRLQGSADNYEAFTETPWKVPVYEKDKQFYNEVGTIDHKTEVLVLSQTLKHEGYGRYSGYLTVEDTESKEQYILDVADFITKPYWAYDLREAALIGHCVAEFHQKSDYYPVNKNAEKVELEDGTIVHVVGRTGSWKNGPDGNENQIEAIVFKDWAYGYGGVEVYFNVDDLELIY</sequence>
<keyword evidence="1" id="KW-0472">Membrane</keyword>
<feature type="transmembrane region" description="Helical" evidence="1">
    <location>
        <begin position="6"/>
        <end position="24"/>
    </location>
</feature>
<reference evidence="2" key="1">
    <citation type="submission" date="2021-10" db="EMBL/GenBank/DDBJ databases">
        <title>Anaerobic single-cell dispensing facilitates the cultivation of human gut bacteria.</title>
        <authorList>
            <person name="Afrizal A."/>
        </authorList>
    </citation>
    <scope>NUCLEOTIDE SEQUENCE</scope>
    <source>
        <strain evidence="2">CLA-AA-H215</strain>
    </source>
</reference>
<evidence type="ECO:0000313" key="3">
    <source>
        <dbReference type="Proteomes" id="UP001198182"/>
    </source>
</evidence>
<feature type="transmembrane region" description="Helical" evidence="1">
    <location>
        <begin position="36"/>
        <end position="54"/>
    </location>
</feature>
<evidence type="ECO:0000256" key="1">
    <source>
        <dbReference type="SAM" id="Phobius"/>
    </source>
</evidence>
<keyword evidence="3" id="KW-1185">Reference proteome</keyword>
<gene>
    <name evidence="2" type="ORF">LKD81_11010</name>
</gene>
<proteinExistence type="predicted"/>